<dbReference type="InterPro" id="IPR012263">
    <property type="entry name" value="M_m6A_EcoRV"/>
</dbReference>
<dbReference type="PANTHER" id="PTHR30481:SF3">
    <property type="entry name" value="DNA ADENINE METHYLASE"/>
    <property type="match status" value="1"/>
</dbReference>
<evidence type="ECO:0000256" key="6">
    <source>
        <dbReference type="ARBA" id="ARBA00047942"/>
    </source>
</evidence>
<dbReference type="Proteomes" id="UP000254841">
    <property type="component" value="Unassembled WGS sequence"/>
</dbReference>
<dbReference type="GO" id="GO:0009007">
    <property type="term" value="F:site-specific DNA-methyltransferase (adenine-specific) activity"/>
    <property type="evidence" value="ECO:0007669"/>
    <property type="project" value="UniProtKB-UniRule"/>
</dbReference>
<name>A0A377J245_9HELI</name>
<evidence type="ECO:0000313" key="8">
    <source>
        <dbReference type="EMBL" id="STO96551.1"/>
    </source>
</evidence>
<dbReference type="InterPro" id="IPR029063">
    <property type="entry name" value="SAM-dependent_MTases_sf"/>
</dbReference>
<dbReference type="NCBIfam" id="TIGR00571">
    <property type="entry name" value="dam"/>
    <property type="match status" value="1"/>
</dbReference>
<dbReference type="Gene3D" id="3.40.50.150">
    <property type="entry name" value="Vaccinia Virus protein VP39"/>
    <property type="match status" value="1"/>
</dbReference>
<gene>
    <name evidence="8" type="primary">fokIM_3</name>
    <name evidence="8" type="ORF">NCTC12410_00364</name>
</gene>
<organism evidence="8 9">
    <name type="scientific">Helicobacter canis</name>
    <dbReference type="NCBI Taxonomy" id="29419"/>
    <lineage>
        <taxon>Bacteria</taxon>
        <taxon>Pseudomonadati</taxon>
        <taxon>Campylobacterota</taxon>
        <taxon>Epsilonproteobacteria</taxon>
        <taxon>Campylobacterales</taxon>
        <taxon>Helicobacteraceae</taxon>
        <taxon>Helicobacter</taxon>
    </lineage>
</organism>
<dbReference type="GO" id="GO:0009307">
    <property type="term" value="P:DNA restriction-modification system"/>
    <property type="evidence" value="ECO:0007669"/>
    <property type="project" value="InterPro"/>
</dbReference>
<evidence type="ECO:0000256" key="5">
    <source>
        <dbReference type="ARBA" id="ARBA00022691"/>
    </source>
</evidence>
<evidence type="ECO:0000256" key="2">
    <source>
        <dbReference type="ARBA" id="ARBA00011900"/>
    </source>
</evidence>
<evidence type="ECO:0000256" key="7">
    <source>
        <dbReference type="RuleBase" id="RU361257"/>
    </source>
</evidence>
<reference evidence="8 9" key="1">
    <citation type="submission" date="2018-06" db="EMBL/GenBank/DDBJ databases">
        <authorList>
            <consortium name="Pathogen Informatics"/>
            <person name="Doyle S."/>
        </authorList>
    </citation>
    <scope>NUCLEOTIDE SEQUENCE [LARGE SCALE GENOMIC DNA]</scope>
    <source>
        <strain evidence="8 9">NCTC12410</strain>
    </source>
</reference>
<dbReference type="EMBL" id="UGHV01000001">
    <property type="protein sequence ID" value="STO96551.1"/>
    <property type="molecule type" value="Genomic_DNA"/>
</dbReference>
<dbReference type="PRINTS" id="PR00505">
    <property type="entry name" value="D12N6MTFRASE"/>
</dbReference>
<evidence type="ECO:0000256" key="3">
    <source>
        <dbReference type="ARBA" id="ARBA00022603"/>
    </source>
</evidence>
<comment type="catalytic activity">
    <reaction evidence="6 7">
        <text>a 2'-deoxyadenosine in DNA + S-adenosyl-L-methionine = an N(6)-methyl-2'-deoxyadenosine in DNA + S-adenosyl-L-homocysteine + H(+)</text>
        <dbReference type="Rhea" id="RHEA:15197"/>
        <dbReference type="Rhea" id="RHEA-COMP:12418"/>
        <dbReference type="Rhea" id="RHEA-COMP:12419"/>
        <dbReference type="ChEBI" id="CHEBI:15378"/>
        <dbReference type="ChEBI" id="CHEBI:57856"/>
        <dbReference type="ChEBI" id="CHEBI:59789"/>
        <dbReference type="ChEBI" id="CHEBI:90615"/>
        <dbReference type="ChEBI" id="CHEBI:90616"/>
        <dbReference type="EC" id="2.1.1.72"/>
    </reaction>
</comment>
<dbReference type="GO" id="GO:1904047">
    <property type="term" value="F:S-adenosyl-L-methionine binding"/>
    <property type="evidence" value="ECO:0007669"/>
    <property type="project" value="TreeGrafter"/>
</dbReference>
<dbReference type="PIRSF" id="PIRSF000398">
    <property type="entry name" value="M_m6A_EcoRV"/>
    <property type="match status" value="1"/>
</dbReference>
<dbReference type="GO" id="GO:0032259">
    <property type="term" value="P:methylation"/>
    <property type="evidence" value="ECO:0007669"/>
    <property type="project" value="UniProtKB-KW"/>
</dbReference>
<dbReference type="GO" id="GO:0006298">
    <property type="term" value="P:mismatch repair"/>
    <property type="evidence" value="ECO:0007669"/>
    <property type="project" value="TreeGrafter"/>
</dbReference>
<dbReference type="InterPro" id="IPR002052">
    <property type="entry name" value="DNA_methylase_N6_adenine_CS"/>
</dbReference>
<dbReference type="PANTHER" id="PTHR30481">
    <property type="entry name" value="DNA ADENINE METHYLASE"/>
    <property type="match status" value="1"/>
</dbReference>
<sequence length="318" mass="37016">MHYCLRRHLTKICESLSRFVPIQSPINYTGSKAKLLPQILPLFPRDMGSCVDLFCGGGSVGINVGIYKHCKNIIFNDKSKPLIEIFTLFLHTPFKVLLQEIESIIESYGLSNTADFGYKYYDCDSQEGLASYNKKGFERLKNDYNINKSPIKLFVLLIFSFNNQMRFNAKGAFNLPCGKRDFNTKMRAKLQHFVQELQRLEPKLLCCDFRDFDLDILDSKDFVYIDPPYLLALASYNENGGWMQQDECDLYVFMEKLDSIGVRFAFSNVLAHKGREHIVLKEWLKKTGFRVHKLEFHYKNCNYQTKRTESSEVLVTNY</sequence>
<dbReference type="AlphaFoldDB" id="A0A377J245"/>
<dbReference type="GO" id="GO:0043565">
    <property type="term" value="F:sequence-specific DNA binding"/>
    <property type="evidence" value="ECO:0007669"/>
    <property type="project" value="TreeGrafter"/>
</dbReference>
<comment type="similarity">
    <text evidence="1 7">Belongs to the N(4)/N(6)-methyltransferase family.</text>
</comment>
<evidence type="ECO:0000313" key="9">
    <source>
        <dbReference type="Proteomes" id="UP000254841"/>
    </source>
</evidence>
<dbReference type="REBASE" id="431901">
    <property type="entry name" value="M.Hca12410ORF364P"/>
</dbReference>
<protein>
    <recommendedName>
        <fullName evidence="2 7">Site-specific DNA-methyltransferase (adenine-specific)</fullName>
        <ecNumber evidence="2 7">2.1.1.72</ecNumber>
    </recommendedName>
</protein>
<accession>A0A377J245</accession>
<dbReference type="PROSITE" id="PS00092">
    <property type="entry name" value="N6_MTASE"/>
    <property type="match status" value="1"/>
</dbReference>
<evidence type="ECO:0000256" key="4">
    <source>
        <dbReference type="ARBA" id="ARBA00022679"/>
    </source>
</evidence>
<keyword evidence="5 7" id="KW-0949">S-adenosyl-L-methionine</keyword>
<keyword evidence="3 7" id="KW-0489">Methyltransferase</keyword>
<dbReference type="InterPro" id="IPR023095">
    <property type="entry name" value="Ade_MeTrfase_dom_2"/>
</dbReference>
<keyword evidence="4 7" id="KW-0808">Transferase</keyword>
<dbReference type="EC" id="2.1.1.72" evidence="2 7"/>
<evidence type="ECO:0000256" key="1">
    <source>
        <dbReference type="ARBA" id="ARBA00006594"/>
    </source>
</evidence>
<dbReference type="Gene3D" id="1.10.1020.10">
    <property type="entry name" value="Adenine-specific Methyltransferase, Domain 2"/>
    <property type="match status" value="1"/>
</dbReference>
<dbReference type="Pfam" id="PF02086">
    <property type="entry name" value="MethyltransfD12"/>
    <property type="match status" value="1"/>
</dbReference>
<dbReference type="InterPro" id="IPR012327">
    <property type="entry name" value="MeTrfase_D12"/>
</dbReference>
<proteinExistence type="inferred from homology"/>
<dbReference type="SUPFAM" id="SSF53335">
    <property type="entry name" value="S-adenosyl-L-methionine-dependent methyltransferases"/>
    <property type="match status" value="1"/>
</dbReference>